<dbReference type="GeneID" id="64633309"/>
<dbReference type="OrthoDB" id="2688210at2759"/>
<dbReference type="Proteomes" id="UP000807769">
    <property type="component" value="Unassembled WGS sequence"/>
</dbReference>
<proteinExistence type="predicted"/>
<keyword evidence="2" id="KW-1185">Reference proteome</keyword>
<evidence type="ECO:0000313" key="1">
    <source>
        <dbReference type="EMBL" id="KAG1824530.1"/>
    </source>
</evidence>
<protein>
    <submittedName>
        <fullName evidence="1">Uncharacterized protein</fullName>
    </submittedName>
</protein>
<reference evidence="1" key="1">
    <citation type="journal article" date="2020" name="New Phytol.">
        <title>Comparative genomics reveals dynamic genome evolution in host specialist ectomycorrhizal fungi.</title>
        <authorList>
            <person name="Lofgren L.A."/>
            <person name="Nguyen N.H."/>
            <person name="Vilgalys R."/>
            <person name="Ruytinx J."/>
            <person name="Liao H.L."/>
            <person name="Branco S."/>
            <person name="Kuo A."/>
            <person name="LaButti K."/>
            <person name="Lipzen A."/>
            <person name="Andreopoulos W."/>
            <person name="Pangilinan J."/>
            <person name="Riley R."/>
            <person name="Hundley H."/>
            <person name="Na H."/>
            <person name="Barry K."/>
            <person name="Grigoriev I.V."/>
            <person name="Stajich J.E."/>
            <person name="Kennedy P.G."/>
        </authorList>
    </citation>
    <scope>NUCLEOTIDE SEQUENCE</scope>
    <source>
        <strain evidence="1">MN1</strain>
    </source>
</reference>
<evidence type="ECO:0000313" key="2">
    <source>
        <dbReference type="Proteomes" id="UP000807769"/>
    </source>
</evidence>
<sequence>MNRLHSDLSLLVCPDFTSDQHHASHTPFVSTTVTNAQAAESLKVVWVATNDDLCVQWQQQVVEDEHLRAEQEHLAGEESLCLQQAHQLEEETACLDERKKNKFKHTEILMQPRPDTNEDEAFVSDFALWKIDKGQFVELYYWTNDSLDETLAPQNTQDDEGLIPSEQNGATVWLSTAASKPSKHVVPDQLLLPANFAQAIPRIVADLEKHDWPEQCILMLARFWGAIMTHRYWNSNDKITQQVLMVYQEEQCRSWHNAVALGTGAWDLSIISDVVLARLFDCIMRESCHAAYDAQVRFTCFQHK</sequence>
<dbReference type="AlphaFoldDB" id="A0A9P7ELL7"/>
<gene>
    <name evidence="1" type="ORF">BJ212DRAFT_1475838</name>
</gene>
<accession>A0A9P7ELL7</accession>
<organism evidence="1 2">
    <name type="scientific">Suillus subaureus</name>
    <dbReference type="NCBI Taxonomy" id="48587"/>
    <lineage>
        <taxon>Eukaryota</taxon>
        <taxon>Fungi</taxon>
        <taxon>Dikarya</taxon>
        <taxon>Basidiomycota</taxon>
        <taxon>Agaricomycotina</taxon>
        <taxon>Agaricomycetes</taxon>
        <taxon>Agaricomycetidae</taxon>
        <taxon>Boletales</taxon>
        <taxon>Suillineae</taxon>
        <taxon>Suillaceae</taxon>
        <taxon>Suillus</taxon>
    </lineage>
</organism>
<dbReference type="EMBL" id="JABBWG010000003">
    <property type="protein sequence ID" value="KAG1824530.1"/>
    <property type="molecule type" value="Genomic_DNA"/>
</dbReference>
<comment type="caution">
    <text evidence="1">The sequence shown here is derived from an EMBL/GenBank/DDBJ whole genome shotgun (WGS) entry which is preliminary data.</text>
</comment>
<name>A0A9P7ELL7_9AGAM</name>
<dbReference type="RefSeq" id="XP_041198247.1">
    <property type="nucleotide sequence ID" value="XM_041339293.1"/>
</dbReference>